<feature type="domain" description="Glycosyl transferase family 1" evidence="2">
    <location>
        <begin position="190"/>
        <end position="355"/>
    </location>
</feature>
<dbReference type="CDD" id="cd03809">
    <property type="entry name" value="GT4_MtfB-like"/>
    <property type="match status" value="1"/>
</dbReference>
<protein>
    <submittedName>
        <fullName evidence="3">Glycosyltransferase, group 1 family protein</fullName>
        <ecNumber evidence="3">2.4.-.-</ecNumber>
    </submittedName>
</protein>
<dbReference type="Gene3D" id="3.40.50.2000">
    <property type="entry name" value="Glycogen Phosphorylase B"/>
    <property type="match status" value="2"/>
</dbReference>
<dbReference type="Pfam" id="PF00534">
    <property type="entry name" value="Glycos_transf_1"/>
    <property type="match status" value="1"/>
</dbReference>
<evidence type="ECO:0000259" key="2">
    <source>
        <dbReference type="Pfam" id="PF00534"/>
    </source>
</evidence>
<keyword evidence="3" id="KW-0328">Glycosyltransferase</keyword>
<proteinExistence type="predicted"/>
<dbReference type="PANTHER" id="PTHR46401">
    <property type="entry name" value="GLYCOSYLTRANSFERASE WBBK-RELATED"/>
    <property type="match status" value="1"/>
</dbReference>
<comment type="caution">
    <text evidence="3">The sequence shown here is derived from an EMBL/GenBank/DDBJ whole genome shotgun (WGS) entry which is preliminary data.</text>
</comment>
<reference evidence="3 4" key="1">
    <citation type="submission" date="2013-01" db="EMBL/GenBank/DDBJ databases">
        <authorList>
            <person name="Harkins D.M."/>
            <person name="Durkin A.S."/>
            <person name="Brinkac L.M."/>
            <person name="Haft D.H."/>
            <person name="Selengut J.D."/>
            <person name="Sanka R."/>
            <person name="DePew J."/>
            <person name="Purushe J."/>
            <person name="Hartskeerl R.A."/>
            <person name="Ahmed A."/>
            <person name="van der Linden H."/>
            <person name="Goris M.G.A."/>
            <person name="Vinetz J.M."/>
            <person name="Sutton G.G."/>
            <person name="Nierman W.C."/>
            <person name="Fouts D.E."/>
        </authorList>
    </citation>
    <scope>NUCLEOTIDE SEQUENCE [LARGE SCALE GENOMIC DNA]</scope>
    <source>
        <strain evidence="3 4">MAVJ 401</strain>
    </source>
</reference>
<sequence length="387" mass="44541">MTMILGIDASSIHSGGGVAHLSELLRAANPIHFGFEKVIVWGGEKILDKLEDRNWLKKIHEPFLDKSLLWRIYWQKFILRKKIKNCDLLFIPGGYYLGNFRPFVTINQNLLPFEWKEMRRYGLSWQLVRNIILYFLQSAAFRKADGIIFLTKYARDSVQKVIKKSFNKTTVIPHGIHPRFSKEIRKQKNINEYTFSKPIKILYVSTIDMYKHQWNVAEAVSILRDLKFPVSIEFIGSAYEPSLKLLINKMNQHDPSGKYIYYSGQVAHEGLQKKYHSADIFVFASSCETFGQIVTEAMSAGLPIACSNVSSMKEILLDYALYFNPEDPENIADALVKLIESPSLRTKLAQGAYKRSKIYNWKKTADSTFEFFHDVLSVTNSGVELNV</sequence>
<evidence type="ECO:0000313" key="3">
    <source>
        <dbReference type="EMBL" id="EMN20583.1"/>
    </source>
</evidence>
<organism evidence="3 4">
    <name type="scientific">Leptospira santarosai serovar Arenal str. MAVJ 401</name>
    <dbReference type="NCBI Taxonomy" id="1049976"/>
    <lineage>
        <taxon>Bacteria</taxon>
        <taxon>Pseudomonadati</taxon>
        <taxon>Spirochaetota</taxon>
        <taxon>Spirochaetia</taxon>
        <taxon>Leptospirales</taxon>
        <taxon>Leptospiraceae</taxon>
        <taxon>Leptospira</taxon>
    </lineage>
</organism>
<dbReference type="GO" id="GO:0009103">
    <property type="term" value="P:lipopolysaccharide biosynthetic process"/>
    <property type="evidence" value="ECO:0007669"/>
    <property type="project" value="TreeGrafter"/>
</dbReference>
<dbReference type="SUPFAM" id="SSF53756">
    <property type="entry name" value="UDP-Glycosyltransferase/glycogen phosphorylase"/>
    <property type="match status" value="1"/>
</dbReference>
<keyword evidence="1 3" id="KW-0808">Transferase</keyword>
<accession>M6JLT8</accession>
<dbReference type="GO" id="GO:0016757">
    <property type="term" value="F:glycosyltransferase activity"/>
    <property type="evidence" value="ECO:0007669"/>
    <property type="project" value="UniProtKB-KW"/>
</dbReference>
<dbReference type="EMBL" id="AHMU02000065">
    <property type="protein sequence ID" value="EMN20583.1"/>
    <property type="molecule type" value="Genomic_DNA"/>
</dbReference>
<evidence type="ECO:0000313" key="4">
    <source>
        <dbReference type="Proteomes" id="UP000012106"/>
    </source>
</evidence>
<dbReference type="Proteomes" id="UP000012106">
    <property type="component" value="Unassembled WGS sequence"/>
</dbReference>
<dbReference type="AlphaFoldDB" id="M6JLT8"/>
<evidence type="ECO:0000256" key="1">
    <source>
        <dbReference type="ARBA" id="ARBA00022679"/>
    </source>
</evidence>
<dbReference type="PANTHER" id="PTHR46401:SF2">
    <property type="entry name" value="GLYCOSYLTRANSFERASE WBBK-RELATED"/>
    <property type="match status" value="1"/>
</dbReference>
<dbReference type="InterPro" id="IPR001296">
    <property type="entry name" value="Glyco_trans_1"/>
</dbReference>
<gene>
    <name evidence="3" type="ORF">LEP1GSC063_3011</name>
</gene>
<dbReference type="EC" id="2.4.-.-" evidence="3"/>
<name>M6JLT8_9LEPT</name>